<dbReference type="NCBIfam" id="TIGR03462">
    <property type="entry name" value="CarR_dom_SF"/>
    <property type="match status" value="1"/>
</dbReference>
<keyword evidence="6 8" id="KW-0472">Membrane</keyword>
<dbReference type="GO" id="GO:0045436">
    <property type="term" value="F:lycopene beta cyclase activity"/>
    <property type="evidence" value="ECO:0007669"/>
    <property type="project" value="UniProtKB-ARBA"/>
</dbReference>
<dbReference type="InterPro" id="IPR017825">
    <property type="entry name" value="Lycopene_cyclase_dom"/>
</dbReference>
<evidence type="ECO:0000313" key="10">
    <source>
        <dbReference type="Proteomes" id="UP000251577"/>
    </source>
</evidence>
<evidence type="ECO:0000256" key="7">
    <source>
        <dbReference type="ARBA" id="ARBA00023235"/>
    </source>
</evidence>
<dbReference type="RefSeq" id="WP_113630592.1">
    <property type="nucleotide sequence ID" value="NZ_QHCV01000032.1"/>
</dbReference>
<keyword evidence="3 8" id="KW-0812">Transmembrane</keyword>
<evidence type="ECO:0000256" key="2">
    <source>
        <dbReference type="ARBA" id="ARBA00004829"/>
    </source>
</evidence>
<evidence type="ECO:0000256" key="1">
    <source>
        <dbReference type="ARBA" id="ARBA00004141"/>
    </source>
</evidence>
<dbReference type="GO" id="GO:0016872">
    <property type="term" value="F:intramolecular lyase activity"/>
    <property type="evidence" value="ECO:0007669"/>
    <property type="project" value="InterPro"/>
</dbReference>
<dbReference type="GO" id="GO:0016117">
    <property type="term" value="P:carotenoid biosynthetic process"/>
    <property type="evidence" value="ECO:0007669"/>
    <property type="project" value="UniProtKB-KW"/>
</dbReference>
<keyword evidence="7" id="KW-0413">Isomerase</keyword>
<reference evidence="9 10" key="1">
    <citation type="journal article" date="2018" name="Syst. Appl. Microbiol.">
        <title>Corynebacterium heidelbergense sp. nov., isolated from the preen glands of Egyptian geese (Alopochen aegyptiacus).</title>
        <authorList>
            <person name="Braun M.S."/>
            <person name="Wang E."/>
            <person name="Zimmermann S."/>
            <person name="Wink M."/>
        </authorList>
    </citation>
    <scope>NUCLEOTIDE SEQUENCE [LARGE SCALE GENOMIC DNA]</scope>
    <source>
        <strain evidence="9 10">647</strain>
    </source>
</reference>
<dbReference type="Proteomes" id="UP000251577">
    <property type="component" value="Unassembled WGS sequence"/>
</dbReference>
<organism evidence="9 10">
    <name type="scientific">Corynebacterium heidelbergense</name>
    <dbReference type="NCBI Taxonomy" id="2055947"/>
    <lineage>
        <taxon>Bacteria</taxon>
        <taxon>Bacillati</taxon>
        <taxon>Actinomycetota</taxon>
        <taxon>Actinomycetes</taxon>
        <taxon>Mycobacteriales</taxon>
        <taxon>Corynebacteriaceae</taxon>
        <taxon>Corynebacterium</taxon>
    </lineage>
</organism>
<comment type="pathway">
    <text evidence="2">Carotenoid biosynthesis.</text>
</comment>
<dbReference type="AlphaFoldDB" id="A0A364V6H4"/>
<dbReference type="EMBL" id="QHCV01000032">
    <property type="protein sequence ID" value="RAV32229.1"/>
    <property type="molecule type" value="Genomic_DNA"/>
</dbReference>
<sequence>MNWLYLLSIVVSAGCMTTVDHRWKLCIFNERYGVGRTLVGIGGIFALLFAADCVGIRWDVFHKGDSPYMSHVQLFPHMPLEEIFFLLFLGYFTLIIVSAADRLLGREGSDA</sequence>
<keyword evidence="5 8" id="KW-1133">Transmembrane helix</keyword>
<comment type="subcellular location">
    <subcellularLocation>
        <location evidence="1">Membrane</location>
        <topology evidence="1">Multi-pass membrane protein</topology>
    </subcellularLocation>
</comment>
<keyword evidence="10" id="KW-1185">Reference proteome</keyword>
<keyword evidence="4" id="KW-0125">Carotenoid biosynthesis</keyword>
<dbReference type="GO" id="GO:0016020">
    <property type="term" value="C:membrane"/>
    <property type="evidence" value="ECO:0007669"/>
    <property type="project" value="UniProtKB-SubCell"/>
</dbReference>
<accession>A0A364V6H4</accession>
<feature type="transmembrane region" description="Helical" evidence="8">
    <location>
        <begin position="38"/>
        <end position="58"/>
    </location>
</feature>
<evidence type="ECO:0000256" key="4">
    <source>
        <dbReference type="ARBA" id="ARBA00022746"/>
    </source>
</evidence>
<evidence type="ECO:0000256" key="8">
    <source>
        <dbReference type="SAM" id="Phobius"/>
    </source>
</evidence>
<evidence type="ECO:0000256" key="3">
    <source>
        <dbReference type="ARBA" id="ARBA00022692"/>
    </source>
</evidence>
<proteinExistence type="predicted"/>
<evidence type="ECO:0000256" key="5">
    <source>
        <dbReference type="ARBA" id="ARBA00022989"/>
    </source>
</evidence>
<evidence type="ECO:0000313" key="9">
    <source>
        <dbReference type="EMBL" id="RAV32229.1"/>
    </source>
</evidence>
<name>A0A364V6H4_9CORY</name>
<protein>
    <submittedName>
        <fullName evidence="9">Lycopene cyclase domain-containing protein</fullName>
    </submittedName>
</protein>
<comment type="caution">
    <text evidence="9">The sequence shown here is derived from an EMBL/GenBank/DDBJ whole genome shotgun (WGS) entry which is preliminary data.</text>
</comment>
<evidence type="ECO:0000256" key="6">
    <source>
        <dbReference type="ARBA" id="ARBA00023136"/>
    </source>
</evidence>
<feature type="transmembrane region" description="Helical" evidence="8">
    <location>
        <begin position="79"/>
        <end position="100"/>
    </location>
</feature>
<gene>
    <name evidence="9" type="ORF">DLJ54_04335</name>
</gene>